<dbReference type="AlphaFoldDB" id="A0A3T0N0K9"/>
<evidence type="ECO:0000313" key="2">
    <source>
        <dbReference type="Proteomes" id="UP000283063"/>
    </source>
</evidence>
<dbReference type="Proteomes" id="UP000283063">
    <property type="component" value="Chromosome"/>
</dbReference>
<keyword evidence="2" id="KW-1185">Reference proteome</keyword>
<sequence>MFFSKIGPKEADLNNKMSEQDNERVAMEALIDYAIRCANETHFVGSGDAMEAARRQLANSLFH</sequence>
<organism evidence="1 2">
    <name type="scientific">Parasedimentitalea marina</name>
    <dbReference type="NCBI Taxonomy" id="2483033"/>
    <lineage>
        <taxon>Bacteria</taxon>
        <taxon>Pseudomonadati</taxon>
        <taxon>Pseudomonadota</taxon>
        <taxon>Alphaproteobacteria</taxon>
        <taxon>Rhodobacterales</taxon>
        <taxon>Paracoccaceae</taxon>
        <taxon>Parasedimentitalea</taxon>
    </lineage>
</organism>
<protein>
    <submittedName>
        <fullName evidence="1">Uncharacterized protein</fullName>
    </submittedName>
</protein>
<gene>
    <name evidence="1" type="ORF">EBB79_06245</name>
</gene>
<dbReference type="EMBL" id="CP033219">
    <property type="protein sequence ID" value="AZV77529.1"/>
    <property type="molecule type" value="Genomic_DNA"/>
</dbReference>
<dbReference type="OrthoDB" id="7867918at2"/>
<accession>A0A3T0N0K9</accession>
<proteinExistence type="predicted"/>
<name>A0A3T0N0K9_9RHOB</name>
<evidence type="ECO:0000313" key="1">
    <source>
        <dbReference type="EMBL" id="AZV77529.1"/>
    </source>
</evidence>
<dbReference type="KEGG" id="sedi:EBB79_06245"/>
<reference evidence="1 2" key="1">
    <citation type="submission" date="2018-10" db="EMBL/GenBank/DDBJ databases">
        <title>Parasedimentitalea marina sp. nov., a psychrophilic bacterium isolated from deep seawater of the New Britain Trench.</title>
        <authorList>
            <person name="Cao J."/>
        </authorList>
    </citation>
    <scope>NUCLEOTIDE SEQUENCE [LARGE SCALE GENOMIC DNA]</scope>
    <source>
        <strain evidence="1 2">W43</strain>
    </source>
</reference>